<keyword evidence="5" id="KW-1185">Reference proteome</keyword>
<accession>A3UB41</accession>
<feature type="transmembrane region" description="Helical" evidence="2">
    <location>
        <begin position="67"/>
        <end position="87"/>
    </location>
</feature>
<feature type="transmembrane region" description="Helical" evidence="2">
    <location>
        <begin position="36"/>
        <end position="55"/>
    </location>
</feature>
<keyword evidence="2" id="KW-1133">Transmembrane helix</keyword>
<dbReference type="RefSeq" id="WP_013188408.1">
    <property type="nucleotide sequence ID" value="NC_014230.1"/>
</dbReference>
<dbReference type="eggNOG" id="COG0262">
    <property type="taxonomic scope" value="Bacteria"/>
</dbReference>
<organism evidence="4 5">
    <name type="scientific">Croceibacter atlanticus (strain ATCC BAA-628 / JCM 21780 / CIP 108009 / IAM 15332 / KCTC 12090 / HTCC2559)</name>
    <dbReference type="NCBI Taxonomy" id="216432"/>
    <lineage>
        <taxon>Bacteria</taxon>
        <taxon>Pseudomonadati</taxon>
        <taxon>Bacteroidota</taxon>
        <taxon>Flavobacteriia</taxon>
        <taxon>Flavobacteriales</taxon>
        <taxon>Flavobacteriaceae</taxon>
        <taxon>Croceibacter</taxon>
    </lineage>
</organism>
<evidence type="ECO:0000256" key="1">
    <source>
        <dbReference type="SAM" id="MobiDB-lite"/>
    </source>
</evidence>
<keyword evidence="2" id="KW-0812">Transmembrane</keyword>
<proteinExistence type="predicted"/>
<reference evidence="4 5" key="1">
    <citation type="journal article" date="2010" name="J. Bacteriol.">
        <title>The complete genome sequence of Croceibacter atlanticus HTCC2559T.</title>
        <authorList>
            <person name="Oh H.M."/>
            <person name="Kang I."/>
            <person name="Ferriera S."/>
            <person name="Giovannoni S.J."/>
            <person name="Cho J.C."/>
        </authorList>
    </citation>
    <scope>NUCLEOTIDE SEQUENCE [LARGE SCALE GENOMIC DNA]</scope>
    <source>
        <strain evidence="5">ATCC BAA-628 / HTCC2559 / KCTC 12090</strain>
    </source>
</reference>
<evidence type="ECO:0000256" key="2">
    <source>
        <dbReference type="SAM" id="Phobius"/>
    </source>
</evidence>
<sequence length="146" mass="17229">MFSKNTKSKDLDRDQRELFEHAQDRIKQKKRLTQHFVIFLAGSILLIVINVVLGYGKDVKLFGADWFVWAILLWTFFFLVHALNVVITNKFMGKDWEQKQMDKLVEKQKKKIEEMRQKVAVDMPVPEKKSNLQNQRPTDPNLPLNS</sequence>
<dbReference type="Proteomes" id="UP000002297">
    <property type="component" value="Chromosome"/>
</dbReference>
<gene>
    <name evidence="4" type="ordered locus">CA2559_13343</name>
</gene>
<dbReference type="InterPro" id="IPR025698">
    <property type="entry name" value="2TM_dom"/>
</dbReference>
<dbReference type="GeneID" id="89454378"/>
<dbReference type="STRING" id="216432.CA2559_13343"/>
<dbReference type="EMBL" id="CP002046">
    <property type="protein sequence ID" value="EAP87027.1"/>
    <property type="molecule type" value="Genomic_DNA"/>
</dbReference>
<protein>
    <recommendedName>
        <fullName evidence="3">2TM domain-containing protein</fullName>
    </recommendedName>
</protein>
<dbReference type="OrthoDB" id="1443721at2"/>
<name>A3UB41_CROAH</name>
<keyword evidence="2" id="KW-0472">Membrane</keyword>
<feature type="domain" description="2TM" evidence="3">
    <location>
        <begin position="20"/>
        <end position="106"/>
    </location>
</feature>
<evidence type="ECO:0000313" key="4">
    <source>
        <dbReference type="EMBL" id="EAP87027.1"/>
    </source>
</evidence>
<dbReference type="Pfam" id="PF13239">
    <property type="entry name" value="2TM"/>
    <property type="match status" value="1"/>
</dbReference>
<evidence type="ECO:0000313" key="5">
    <source>
        <dbReference type="Proteomes" id="UP000002297"/>
    </source>
</evidence>
<feature type="compositionally biased region" description="Polar residues" evidence="1">
    <location>
        <begin position="131"/>
        <end position="146"/>
    </location>
</feature>
<dbReference type="HOGENOM" id="CLU_151784_0_0_10"/>
<dbReference type="KEGG" id="cat:CA2559_13343"/>
<feature type="region of interest" description="Disordered" evidence="1">
    <location>
        <begin position="122"/>
        <end position="146"/>
    </location>
</feature>
<dbReference type="AlphaFoldDB" id="A3UB41"/>
<evidence type="ECO:0000259" key="3">
    <source>
        <dbReference type="Pfam" id="PF13239"/>
    </source>
</evidence>